<evidence type="ECO:0000313" key="3">
    <source>
        <dbReference type="Proteomes" id="UP000245956"/>
    </source>
</evidence>
<dbReference type="EMBL" id="LCWV01000004">
    <property type="protein sequence ID" value="PWI73869.1"/>
    <property type="molecule type" value="Genomic_DNA"/>
</dbReference>
<name>A0A2U3EH80_PURLI</name>
<comment type="caution">
    <text evidence="2">The sequence shown here is derived from an EMBL/GenBank/DDBJ whole genome shotgun (WGS) entry which is preliminary data.</text>
</comment>
<proteinExistence type="predicted"/>
<dbReference type="AlphaFoldDB" id="A0A2U3EH80"/>
<evidence type="ECO:0000256" key="1">
    <source>
        <dbReference type="SAM" id="MobiDB-lite"/>
    </source>
</evidence>
<dbReference type="Proteomes" id="UP000245956">
    <property type="component" value="Unassembled WGS sequence"/>
</dbReference>
<protein>
    <submittedName>
        <fullName evidence="2">Uncharacterized protein</fullName>
    </submittedName>
</protein>
<gene>
    <name evidence="2" type="ORF">PCL_09145</name>
</gene>
<feature type="region of interest" description="Disordered" evidence="1">
    <location>
        <begin position="224"/>
        <end position="258"/>
    </location>
</feature>
<evidence type="ECO:0000313" key="2">
    <source>
        <dbReference type="EMBL" id="PWI73869.1"/>
    </source>
</evidence>
<organism evidence="2 3">
    <name type="scientific">Purpureocillium lilacinum</name>
    <name type="common">Paecilomyces lilacinus</name>
    <dbReference type="NCBI Taxonomy" id="33203"/>
    <lineage>
        <taxon>Eukaryota</taxon>
        <taxon>Fungi</taxon>
        <taxon>Dikarya</taxon>
        <taxon>Ascomycota</taxon>
        <taxon>Pezizomycotina</taxon>
        <taxon>Sordariomycetes</taxon>
        <taxon>Hypocreomycetidae</taxon>
        <taxon>Hypocreales</taxon>
        <taxon>Ophiocordycipitaceae</taxon>
        <taxon>Purpureocillium</taxon>
    </lineage>
</organism>
<reference evidence="2 3" key="1">
    <citation type="journal article" date="2016" name="Front. Microbiol.">
        <title>Genome and transcriptome sequences reveal the specific parasitism of the nematophagous Purpureocillium lilacinum 36-1.</title>
        <authorList>
            <person name="Xie J."/>
            <person name="Li S."/>
            <person name="Mo C."/>
            <person name="Xiao X."/>
            <person name="Peng D."/>
            <person name="Wang G."/>
            <person name="Xiao Y."/>
        </authorList>
    </citation>
    <scope>NUCLEOTIDE SEQUENCE [LARGE SCALE GENOMIC DNA]</scope>
    <source>
        <strain evidence="2 3">36-1</strain>
    </source>
</reference>
<feature type="compositionally biased region" description="Polar residues" evidence="1">
    <location>
        <begin position="13"/>
        <end position="25"/>
    </location>
</feature>
<accession>A0A2U3EH80</accession>
<feature type="compositionally biased region" description="Polar residues" evidence="1">
    <location>
        <begin position="235"/>
        <end position="258"/>
    </location>
</feature>
<sequence length="258" mass="27094">MALTPDAPAESAGTRSHLWTSGPQSSSHYSLVLERLAIEMLGPDRCMASGLVRGWRSAKGKTLVLVWRAVQSVLRLYRRGTFRVEAHPTTTFSCTLPAVRVPGCLPSGRVPEELGGPIRALAVPNDCTTTPYYLRSRDGRGGVQVPVLPANSRSRSPGQMVLGPASKPSRAPHTVPVGAGVGVRVVDVDGGVDVDVGVGGGYLPSDLQLAPACPSQTGIGLHSKGNWGAWPRPASPSTIGRQNTQRPKRSQALSLTGA</sequence>
<feature type="region of interest" description="Disordered" evidence="1">
    <location>
        <begin position="149"/>
        <end position="175"/>
    </location>
</feature>
<feature type="region of interest" description="Disordered" evidence="1">
    <location>
        <begin position="1"/>
        <end position="25"/>
    </location>
</feature>